<gene>
    <name evidence="4" type="ORF">SPPG_05027</name>
</gene>
<accession>A0A0L0HFG2</accession>
<dbReference type="RefSeq" id="XP_016607684.1">
    <property type="nucleotide sequence ID" value="XM_016753267.1"/>
</dbReference>
<dbReference type="Proteomes" id="UP000053201">
    <property type="component" value="Unassembled WGS sequence"/>
</dbReference>
<dbReference type="AlphaFoldDB" id="A0A0L0HFG2"/>
<keyword evidence="2" id="KW-0812">Transmembrane</keyword>
<organism evidence="4 5">
    <name type="scientific">Spizellomyces punctatus (strain DAOM BR117)</name>
    <dbReference type="NCBI Taxonomy" id="645134"/>
    <lineage>
        <taxon>Eukaryota</taxon>
        <taxon>Fungi</taxon>
        <taxon>Fungi incertae sedis</taxon>
        <taxon>Chytridiomycota</taxon>
        <taxon>Chytridiomycota incertae sedis</taxon>
        <taxon>Chytridiomycetes</taxon>
        <taxon>Spizellomycetales</taxon>
        <taxon>Spizellomycetaceae</taxon>
        <taxon>Spizellomyces</taxon>
    </lineage>
</organism>
<dbReference type="EMBL" id="KQ257457">
    <property type="protein sequence ID" value="KNC99644.1"/>
    <property type="molecule type" value="Genomic_DNA"/>
</dbReference>
<feature type="signal peptide" evidence="3">
    <location>
        <begin position="1"/>
        <end position="18"/>
    </location>
</feature>
<feature type="transmembrane region" description="Helical" evidence="2">
    <location>
        <begin position="303"/>
        <end position="326"/>
    </location>
</feature>
<evidence type="ECO:0000313" key="5">
    <source>
        <dbReference type="Proteomes" id="UP000053201"/>
    </source>
</evidence>
<feature type="region of interest" description="Disordered" evidence="1">
    <location>
        <begin position="279"/>
        <end position="299"/>
    </location>
</feature>
<dbReference type="CDD" id="cd12087">
    <property type="entry name" value="TM_EGFR-like"/>
    <property type="match status" value="1"/>
</dbReference>
<proteinExistence type="predicted"/>
<sequence length="466" mass="49308">MRLNSYSVLAMMATGALAAETIQLDFRYAGCYEDDPSGNNHIFPVNLGTLSEVVEKTGQQGTLEACLQMCDSYGLTACGVIPQNKVTNGGGLCLGGPWTGDWRKGGVIPDQKCSTPCPLRGKIDGGCGGFRALGLGFNIAVYEVGRGNGSISYQGTPSTPLPPEVAPEDRAKKWYLEGCYQSVKGPPGLSTILTHDVPPEDCLAICAQRGLDACSIGPGGRICFGDTVNATQWQKSPPSECDNACRYKGTGLYNSCGGNRDNGIRISLYKQGQLPNELLPPPSAPVAASTSQSTGTDNSQRGMSAGAIVGIVLAVLILLGTFLYILRRRAISRTHFDDKLKPNFSKRFSPQPMAWELPKIRPISSYDPPSWIPDSAKIAPLPACLELSPSKGTLPRASTVRTNVNSAKMIASSTTLSTPSDINAFNLPTSSPAVPTHSNGHVSAVDVTVIKPLAQGSRAHVAPWEA</sequence>
<evidence type="ECO:0000256" key="2">
    <source>
        <dbReference type="SAM" id="Phobius"/>
    </source>
</evidence>
<name>A0A0L0HFG2_SPIPD</name>
<dbReference type="VEuPathDB" id="FungiDB:SPPG_05027"/>
<protein>
    <recommendedName>
        <fullName evidence="6">WSC domain-containing protein</fullName>
    </recommendedName>
</protein>
<evidence type="ECO:0000256" key="3">
    <source>
        <dbReference type="SAM" id="SignalP"/>
    </source>
</evidence>
<keyword evidence="5" id="KW-1185">Reference proteome</keyword>
<keyword evidence="3" id="KW-0732">Signal</keyword>
<feature type="chain" id="PRO_5005539793" description="WSC domain-containing protein" evidence="3">
    <location>
        <begin position="19"/>
        <end position="466"/>
    </location>
</feature>
<evidence type="ECO:0000256" key="1">
    <source>
        <dbReference type="SAM" id="MobiDB-lite"/>
    </source>
</evidence>
<keyword evidence="2" id="KW-1133">Transmembrane helix</keyword>
<evidence type="ECO:0000313" key="4">
    <source>
        <dbReference type="EMBL" id="KNC99644.1"/>
    </source>
</evidence>
<dbReference type="InParanoid" id="A0A0L0HFG2"/>
<dbReference type="OrthoDB" id="10485992at2759"/>
<reference evidence="4 5" key="1">
    <citation type="submission" date="2009-08" db="EMBL/GenBank/DDBJ databases">
        <title>The Genome Sequence of Spizellomyces punctatus strain DAOM BR117.</title>
        <authorList>
            <consortium name="The Broad Institute Genome Sequencing Platform"/>
            <person name="Russ C."/>
            <person name="Cuomo C."/>
            <person name="Shea T."/>
            <person name="Young S.K."/>
            <person name="Zeng Q."/>
            <person name="Koehrsen M."/>
            <person name="Haas B."/>
            <person name="Borodovsky M."/>
            <person name="Guigo R."/>
            <person name="Alvarado L."/>
            <person name="Berlin A."/>
            <person name="Bochicchio J."/>
            <person name="Borenstein D."/>
            <person name="Chapman S."/>
            <person name="Chen Z."/>
            <person name="Engels R."/>
            <person name="Freedman E."/>
            <person name="Gellesch M."/>
            <person name="Goldberg J."/>
            <person name="Griggs A."/>
            <person name="Gujja S."/>
            <person name="Heiman D."/>
            <person name="Hepburn T."/>
            <person name="Howarth C."/>
            <person name="Jen D."/>
            <person name="Larson L."/>
            <person name="Lewis B."/>
            <person name="Mehta T."/>
            <person name="Park D."/>
            <person name="Pearson M."/>
            <person name="Roberts A."/>
            <person name="Saif S."/>
            <person name="Shenoy N."/>
            <person name="Sisk P."/>
            <person name="Stolte C."/>
            <person name="Sykes S."/>
            <person name="Thomson T."/>
            <person name="Walk T."/>
            <person name="White J."/>
            <person name="Yandava C."/>
            <person name="Burger G."/>
            <person name="Gray M.W."/>
            <person name="Holland P.W.H."/>
            <person name="King N."/>
            <person name="Lang F.B.F."/>
            <person name="Roger A.J."/>
            <person name="Ruiz-Trillo I."/>
            <person name="Lander E."/>
            <person name="Nusbaum C."/>
        </authorList>
    </citation>
    <scope>NUCLEOTIDE SEQUENCE [LARGE SCALE GENOMIC DNA]</scope>
    <source>
        <strain evidence="4 5">DAOM BR117</strain>
    </source>
</reference>
<dbReference type="GeneID" id="27688446"/>
<evidence type="ECO:0008006" key="6">
    <source>
        <dbReference type="Google" id="ProtNLM"/>
    </source>
</evidence>
<keyword evidence="2" id="KW-0472">Membrane</keyword>